<accession>A0A8I0L9M2</accession>
<dbReference type="Gene3D" id="1.10.10.2520">
    <property type="entry name" value="Cell wall hydrolase SleB, domain 1"/>
    <property type="match status" value="1"/>
</dbReference>
<dbReference type="Pfam" id="PF07486">
    <property type="entry name" value="Hydrolase_2"/>
    <property type="match status" value="1"/>
</dbReference>
<sequence length="90" mass="9958">IAVGCVVLNRLSKLDYLSSVYDVVFDRRYGIQFSPAYSGSVYSEPTESCVRAAKICLEGYTVSDSILYFINSADTPPTWMTRGCTLIVTI</sequence>
<dbReference type="InterPro" id="IPR042047">
    <property type="entry name" value="SleB_dom1"/>
</dbReference>
<dbReference type="AlphaFoldDB" id="A0A8I0L9M2"/>
<proteinExistence type="predicted"/>
<evidence type="ECO:0000259" key="1">
    <source>
        <dbReference type="Pfam" id="PF07486"/>
    </source>
</evidence>
<comment type="caution">
    <text evidence="2">The sequence shown here is derived from an EMBL/GenBank/DDBJ whole genome shotgun (WGS) entry which is preliminary data.</text>
</comment>
<evidence type="ECO:0000313" key="2">
    <source>
        <dbReference type="EMBL" id="MBD4335938.1"/>
    </source>
</evidence>
<dbReference type="Proteomes" id="UP000653002">
    <property type="component" value="Unassembled WGS sequence"/>
</dbReference>
<feature type="domain" description="Cell wall hydrolase SleB" evidence="1">
    <location>
        <begin position="1"/>
        <end position="82"/>
    </location>
</feature>
<gene>
    <name evidence="2" type="ORF">GUH15_07685</name>
</gene>
<organism evidence="2 3">
    <name type="scientific">Xanthomonas citri pv. citri</name>
    <dbReference type="NCBI Taxonomy" id="611301"/>
    <lineage>
        <taxon>Bacteria</taxon>
        <taxon>Pseudomonadati</taxon>
        <taxon>Pseudomonadota</taxon>
        <taxon>Gammaproteobacteria</taxon>
        <taxon>Lysobacterales</taxon>
        <taxon>Lysobacteraceae</taxon>
        <taxon>Xanthomonas</taxon>
    </lineage>
</organism>
<feature type="non-terminal residue" evidence="2">
    <location>
        <position position="90"/>
    </location>
</feature>
<dbReference type="GO" id="GO:0016787">
    <property type="term" value="F:hydrolase activity"/>
    <property type="evidence" value="ECO:0007669"/>
    <property type="project" value="InterPro"/>
</dbReference>
<reference evidence="2" key="1">
    <citation type="submission" date="2020-01" db="EMBL/GenBank/DDBJ databases">
        <authorList>
            <person name="Richard D."/>
        </authorList>
    </citation>
    <scope>NUCLEOTIDE SEQUENCE</scope>
    <source>
        <strain evidence="2">JP541</strain>
    </source>
</reference>
<dbReference type="EMBL" id="JAABFR010000515">
    <property type="protein sequence ID" value="MBD4335938.1"/>
    <property type="molecule type" value="Genomic_DNA"/>
</dbReference>
<protein>
    <submittedName>
        <fullName evidence="2">Copper amine oxidase</fullName>
    </submittedName>
</protein>
<dbReference type="InterPro" id="IPR011105">
    <property type="entry name" value="Cell_wall_hydrolase_SleB"/>
</dbReference>
<feature type="non-terminal residue" evidence="2">
    <location>
        <position position="1"/>
    </location>
</feature>
<evidence type="ECO:0000313" key="3">
    <source>
        <dbReference type="Proteomes" id="UP000653002"/>
    </source>
</evidence>
<name>A0A8I0L9M2_XANCI</name>